<feature type="domain" description="Chalcone isomerase" evidence="1">
    <location>
        <begin position="144"/>
        <end position="265"/>
    </location>
</feature>
<reference evidence="2 3" key="1">
    <citation type="journal article" date="2020" name="ISME J.">
        <title>Uncovering the hidden diversity of litter-decomposition mechanisms in mushroom-forming fungi.</title>
        <authorList>
            <person name="Floudas D."/>
            <person name="Bentzer J."/>
            <person name="Ahren D."/>
            <person name="Johansson T."/>
            <person name="Persson P."/>
            <person name="Tunlid A."/>
        </authorList>
    </citation>
    <scope>NUCLEOTIDE SEQUENCE [LARGE SCALE GENOMIC DNA]</scope>
    <source>
        <strain evidence="2 3">CBS 291.85</strain>
    </source>
</reference>
<organism evidence="2 3">
    <name type="scientific">Tetrapyrgos nigripes</name>
    <dbReference type="NCBI Taxonomy" id="182062"/>
    <lineage>
        <taxon>Eukaryota</taxon>
        <taxon>Fungi</taxon>
        <taxon>Dikarya</taxon>
        <taxon>Basidiomycota</taxon>
        <taxon>Agaricomycotina</taxon>
        <taxon>Agaricomycetes</taxon>
        <taxon>Agaricomycetidae</taxon>
        <taxon>Agaricales</taxon>
        <taxon>Marasmiineae</taxon>
        <taxon>Marasmiaceae</taxon>
        <taxon>Tetrapyrgos</taxon>
    </lineage>
</organism>
<dbReference type="InterPro" id="IPR016088">
    <property type="entry name" value="Chalcone_isomerase_3-sand"/>
</dbReference>
<dbReference type="PANTHER" id="PTHR47284">
    <property type="entry name" value="FATTY-ACID-BINDING PROTEIN 2"/>
    <property type="match status" value="1"/>
</dbReference>
<feature type="domain" description="Chalcone isomerase" evidence="1">
    <location>
        <begin position="97"/>
        <end position="123"/>
    </location>
</feature>
<keyword evidence="3" id="KW-1185">Reference proteome</keyword>
<dbReference type="Proteomes" id="UP000559256">
    <property type="component" value="Unassembled WGS sequence"/>
</dbReference>
<dbReference type="PANTHER" id="PTHR47284:SF3">
    <property type="entry name" value="FATTY-ACID-BINDING PROTEIN 2"/>
    <property type="match status" value="1"/>
</dbReference>
<dbReference type="EMBL" id="JAACJM010000001">
    <property type="protein sequence ID" value="KAF5374855.1"/>
    <property type="molecule type" value="Genomic_DNA"/>
</dbReference>
<dbReference type="Pfam" id="PF16035">
    <property type="entry name" value="Chalcone_2"/>
    <property type="match status" value="2"/>
</dbReference>
<dbReference type="GO" id="GO:0016872">
    <property type="term" value="F:intramolecular lyase activity"/>
    <property type="evidence" value="ECO:0007669"/>
    <property type="project" value="InterPro"/>
</dbReference>
<protein>
    <recommendedName>
        <fullName evidence="1">Chalcone isomerase domain-containing protein</fullName>
    </recommendedName>
</protein>
<comment type="caution">
    <text evidence="2">The sequence shown here is derived from an EMBL/GenBank/DDBJ whole genome shotgun (WGS) entry which is preliminary data.</text>
</comment>
<sequence length="274" mass="30431">MSFLHKAARLSLPTYSRRFHSTSTSRPSSHLRHLVWGTGFLLTAASIPFFSRTVRLDAEPGSLSVESKADSTIDPATGIEFPNVIRVAAKFNVPLLSLVGVGVRTVSFLGIKVYSVGFYADLNNPKLKITPEMTPDEKISEIVSKSACVVRIVPTRNTSYSHLRDAFVRALHARLNDGRKASTVTEDQALEIGFPMRKLKTLFPNSPLTKHTPLDVFLSEPVSGKPRSLIFRDLGAIEDDWVAVEFVLHYFEGEGLSPPLKKEVVKQLEHFEKS</sequence>
<proteinExistence type="predicted"/>
<dbReference type="AlphaFoldDB" id="A0A8H5LYN1"/>
<dbReference type="InterPro" id="IPR036298">
    <property type="entry name" value="Chalcone_isomerase_sf"/>
</dbReference>
<evidence type="ECO:0000259" key="1">
    <source>
        <dbReference type="Pfam" id="PF16035"/>
    </source>
</evidence>
<name>A0A8H5LYN1_9AGAR</name>
<dbReference type="Gene3D" id="3.50.70.10">
    <property type="match status" value="1"/>
</dbReference>
<dbReference type="InterPro" id="IPR016087">
    <property type="entry name" value="Chalcone_isomerase"/>
</dbReference>
<evidence type="ECO:0000313" key="3">
    <source>
        <dbReference type="Proteomes" id="UP000559256"/>
    </source>
</evidence>
<dbReference type="SUPFAM" id="SSF54626">
    <property type="entry name" value="Chalcone isomerase"/>
    <property type="match status" value="1"/>
</dbReference>
<evidence type="ECO:0000313" key="2">
    <source>
        <dbReference type="EMBL" id="KAF5374855.1"/>
    </source>
</evidence>
<accession>A0A8H5LYN1</accession>
<gene>
    <name evidence="2" type="ORF">D9758_000061</name>
</gene>
<dbReference type="OrthoDB" id="18193at2759"/>